<dbReference type="SUPFAM" id="SSF52141">
    <property type="entry name" value="Uracil-DNA glycosylase-like"/>
    <property type="match status" value="1"/>
</dbReference>
<keyword evidence="8" id="KW-1194">Viral DNA replication</keyword>
<reference evidence="13 14" key="1">
    <citation type="submission" date="2017-08" db="EMBL/GenBank/DDBJ databases">
        <title>Isolation and Characterization of phages of Lactobacillus pentosus and plantarum.</title>
        <authorList>
            <person name="Qi R."/>
            <person name="Yu M."/>
            <person name="Qiao X."/>
            <person name="Li Y."/>
        </authorList>
    </citation>
    <scope>NUCLEOTIDE SEQUENCE [LARGE SCALE GENOMIC DNA]</scope>
</reference>
<dbReference type="Gene3D" id="3.40.470.10">
    <property type="entry name" value="Uracil-DNA glycosylase-like domain"/>
    <property type="match status" value="1"/>
</dbReference>
<evidence type="ECO:0000259" key="12">
    <source>
        <dbReference type="SMART" id="SM00482"/>
    </source>
</evidence>
<dbReference type="Gene3D" id="3.30.420.10">
    <property type="entry name" value="Ribonuclease H-like superfamily/Ribonuclease H"/>
    <property type="match status" value="1"/>
</dbReference>
<evidence type="ECO:0000256" key="7">
    <source>
        <dbReference type="ARBA" id="ARBA00022932"/>
    </source>
</evidence>
<dbReference type="InterPro" id="IPR019760">
    <property type="entry name" value="DNA-dir_DNA_pol_A_CS"/>
</dbReference>
<dbReference type="InterPro" id="IPR043502">
    <property type="entry name" value="DNA/RNA_pol_sf"/>
</dbReference>
<dbReference type="InterPro" id="IPR036895">
    <property type="entry name" value="Uracil-DNA_glycosylase-like_sf"/>
</dbReference>
<accession>A0A291I9J4</accession>
<dbReference type="EMBL" id="MF787246">
    <property type="protein sequence ID" value="ATG86354.1"/>
    <property type="molecule type" value="Genomic_DNA"/>
</dbReference>
<dbReference type="Proteomes" id="UP000229296">
    <property type="component" value="Segment"/>
</dbReference>
<keyword evidence="6" id="KW-0235">DNA replication</keyword>
<keyword evidence="14" id="KW-1185">Reference proteome</keyword>
<dbReference type="GO" id="GO:0008408">
    <property type="term" value="F:3'-5' exonuclease activity"/>
    <property type="evidence" value="ECO:0007669"/>
    <property type="project" value="InterPro"/>
</dbReference>
<dbReference type="Pfam" id="PF00476">
    <property type="entry name" value="DNA_pol_A"/>
    <property type="match status" value="1"/>
</dbReference>
<organism evidence="13 14">
    <name type="scientific">Lactobacillus phage LpeD</name>
    <dbReference type="NCBI Taxonomy" id="2041210"/>
    <lineage>
        <taxon>Viruses</taxon>
        <taxon>Duplodnaviria</taxon>
        <taxon>Heunggongvirae</taxon>
        <taxon>Uroviricota</taxon>
        <taxon>Caudoviricetes</taxon>
        <taxon>Herelleviridae</taxon>
        <taxon>Elpedvirus</taxon>
        <taxon>Elpedvirus LpeD</taxon>
    </lineage>
</organism>
<dbReference type="GO" id="GO:0006261">
    <property type="term" value="P:DNA-templated DNA replication"/>
    <property type="evidence" value="ECO:0007669"/>
    <property type="project" value="InterPro"/>
</dbReference>
<dbReference type="SUPFAM" id="SSF53098">
    <property type="entry name" value="Ribonuclease H-like"/>
    <property type="match status" value="1"/>
</dbReference>
<keyword evidence="5" id="KW-0548">Nucleotidyltransferase</keyword>
<dbReference type="SMART" id="SM00482">
    <property type="entry name" value="POLAc"/>
    <property type="match status" value="1"/>
</dbReference>
<dbReference type="InterPro" id="IPR001098">
    <property type="entry name" value="DNA-dir_DNA_pol_A_palm_dom"/>
</dbReference>
<proteinExistence type="inferred from homology"/>
<protein>
    <recommendedName>
        <fullName evidence="3">DNA polymerase</fullName>
        <ecNumber evidence="2">2.7.7.7</ecNumber>
    </recommendedName>
</protein>
<dbReference type="GO" id="GO:0003677">
    <property type="term" value="F:DNA binding"/>
    <property type="evidence" value="ECO:0007669"/>
    <property type="project" value="UniProtKB-KW"/>
</dbReference>
<dbReference type="EC" id="2.7.7.7" evidence="2"/>
<dbReference type="GO" id="GO:0003887">
    <property type="term" value="F:DNA-directed DNA polymerase activity"/>
    <property type="evidence" value="ECO:0007669"/>
    <property type="project" value="UniProtKB-KW"/>
</dbReference>
<keyword evidence="4" id="KW-0808">Transferase</keyword>
<feature type="domain" description="DNA-directed DNA polymerase family A palm" evidence="12">
    <location>
        <begin position="679"/>
        <end position="884"/>
    </location>
</feature>
<evidence type="ECO:0000256" key="10">
    <source>
        <dbReference type="ARBA" id="ARBA00049244"/>
    </source>
</evidence>
<dbReference type="InterPro" id="IPR002298">
    <property type="entry name" value="DNA_polymerase_A"/>
</dbReference>
<dbReference type="Gene3D" id="1.10.150.20">
    <property type="entry name" value="5' to 3' exonuclease, C-terminal subdomain"/>
    <property type="match status" value="1"/>
</dbReference>
<dbReference type="FunFam" id="1.10.150.20:FF:000002">
    <property type="entry name" value="DNA polymerase I"/>
    <property type="match status" value="1"/>
</dbReference>
<keyword evidence="9" id="KW-0238">DNA-binding</keyword>
<keyword evidence="7" id="KW-0239">DNA-directed DNA polymerase</keyword>
<evidence type="ECO:0000313" key="14">
    <source>
        <dbReference type="Proteomes" id="UP000229296"/>
    </source>
</evidence>
<dbReference type="PANTHER" id="PTHR10133">
    <property type="entry name" value="DNA POLYMERASE I"/>
    <property type="match status" value="1"/>
</dbReference>
<evidence type="ECO:0000256" key="2">
    <source>
        <dbReference type="ARBA" id="ARBA00012417"/>
    </source>
</evidence>
<dbReference type="PRINTS" id="PR00868">
    <property type="entry name" value="DNAPOLI"/>
</dbReference>
<comment type="similarity">
    <text evidence="1">Belongs to the DNA polymerase type-A family.</text>
</comment>
<dbReference type="PROSITE" id="PS00447">
    <property type="entry name" value="DNA_POLYMERASE_A"/>
    <property type="match status" value="1"/>
</dbReference>
<dbReference type="InterPro" id="IPR012337">
    <property type="entry name" value="RNaseH-like_sf"/>
</dbReference>
<dbReference type="InterPro" id="IPR036397">
    <property type="entry name" value="RNaseH_sf"/>
</dbReference>
<evidence type="ECO:0000256" key="9">
    <source>
        <dbReference type="ARBA" id="ARBA00023125"/>
    </source>
</evidence>
<evidence type="ECO:0000256" key="8">
    <source>
        <dbReference type="ARBA" id="ARBA00023109"/>
    </source>
</evidence>
<dbReference type="PANTHER" id="PTHR10133:SF27">
    <property type="entry name" value="DNA POLYMERASE NU"/>
    <property type="match status" value="1"/>
</dbReference>
<dbReference type="InterPro" id="IPR002562">
    <property type="entry name" value="3'-5'_exonuclease_dom"/>
</dbReference>
<name>A0A291I9J4_9CAUD</name>
<feature type="region of interest" description="Disordered" evidence="11">
    <location>
        <begin position="365"/>
        <end position="386"/>
    </location>
</feature>
<evidence type="ECO:0000256" key="4">
    <source>
        <dbReference type="ARBA" id="ARBA00022679"/>
    </source>
</evidence>
<comment type="catalytic activity">
    <reaction evidence="10">
        <text>DNA(n) + a 2'-deoxyribonucleoside 5'-triphosphate = DNA(n+1) + diphosphate</text>
        <dbReference type="Rhea" id="RHEA:22508"/>
        <dbReference type="Rhea" id="RHEA-COMP:17339"/>
        <dbReference type="Rhea" id="RHEA-COMP:17340"/>
        <dbReference type="ChEBI" id="CHEBI:33019"/>
        <dbReference type="ChEBI" id="CHEBI:61560"/>
        <dbReference type="ChEBI" id="CHEBI:173112"/>
        <dbReference type="EC" id="2.7.7.7"/>
    </reaction>
</comment>
<evidence type="ECO:0000313" key="13">
    <source>
        <dbReference type="EMBL" id="ATG86354.1"/>
    </source>
</evidence>
<evidence type="ECO:0000256" key="11">
    <source>
        <dbReference type="SAM" id="MobiDB-lite"/>
    </source>
</evidence>
<dbReference type="Gene3D" id="1.20.1060.10">
    <property type="entry name" value="Taq DNA Polymerase, Chain T, domain 4"/>
    <property type="match status" value="1"/>
</dbReference>
<evidence type="ECO:0000256" key="3">
    <source>
        <dbReference type="ARBA" id="ARBA00015749"/>
    </source>
</evidence>
<dbReference type="Pfam" id="PF01612">
    <property type="entry name" value="DNA_pol_A_exo1"/>
    <property type="match status" value="1"/>
</dbReference>
<dbReference type="GO" id="GO:0039693">
    <property type="term" value="P:viral DNA genome replication"/>
    <property type="evidence" value="ECO:0007669"/>
    <property type="project" value="UniProtKB-KW"/>
</dbReference>
<sequence>MTKVLAVLEYPKVNYFKENANGDYDFTFLTTPAGKLFNKIITAPKAGLGLNLSDVDITFAYGSIPKVYKDGSYADISKKAGEPYFEKLREEIENKKPDLILAFGNTSCLALLGKKGINSLRGTPVSVEVKGSNYEVVPLLNPEELLVSPNKRILMKSDIKLIKRYLKFGEKGLKPQTGNYELVTDFNRVEQIFKNLLGLPPLNKPMYNIVAVDTETNTLETWRKGAKPIILSLSWEVGQGVCIPLRHNLAPDLWSDKEFNRIKNWILDLFQSDMYKVLHNGKFDIRMLMDTYGLPKAVNCVDSLIMFWLSVTEENTVKKGLKDLAWFYTDMGGYEEPLDKFKQDYLQADFDKWYSKEESRLIEEAKNNPLKSGKPRKPKKPAKSNYPGLTNEIDGGKFNYEWIPLDIIYPYAAGDTDACLRIFQALLPKIKENADWVNLVFNVYPKLNDVLCQMEHNGLQIDNKQADKLVDVYSDRKETILNDIYKLIPEIKEIEKERVSKLAKREQFKLIKKSDRTSDEQKYIEKYAKYQGVNNKTGEPKYKINLESPNDLGYLLYDVLGYELPPEPNYLTDKTVKLRISKDKLTYKNYRTNKEALEYIRDNYDKVLGDKLLELSKTSTALSNFILKLPNLQDPQGRIHTGFNPTGTVTSRLSSSGAYNAQQLQRRESDPSKFNYKYSVKSMIHSRFKGGVIANLDFKSLEVYIMALISKDHSLTQVLLNNEDVHKHNASVAFGVPEEEVTKDLRTTAKAVTFGLLYGESAQGMANKQGISLAEAQATIDKVLGGMPGVKDFIDETHAKVEKLHYVETITGFRRRLGDVLSKDKGKASRALRQSVNAIIQGSGSNILVLGLIKAREMFEKYHLKSVLAITVHDSIVIDCHPDEVEKAIAIVKYCMEHVDLPILTSNDATGYDVPDQYKLPNNKFRFPLRAEPEIGLNYNDDVDFDKEEFEKFNSPTGYCKYYYAMTNLNELLEYNLEDEETVNNKKKELESKKKVFEQF</sequence>
<gene>
    <name evidence="13" type="ORF">LpeD_58</name>
</gene>
<feature type="compositionally biased region" description="Basic residues" evidence="11">
    <location>
        <begin position="373"/>
        <end position="382"/>
    </location>
</feature>
<evidence type="ECO:0000256" key="6">
    <source>
        <dbReference type="ARBA" id="ARBA00022705"/>
    </source>
</evidence>
<dbReference type="Gene3D" id="3.30.70.370">
    <property type="match status" value="1"/>
</dbReference>
<dbReference type="SUPFAM" id="SSF56672">
    <property type="entry name" value="DNA/RNA polymerases"/>
    <property type="match status" value="1"/>
</dbReference>
<evidence type="ECO:0000256" key="5">
    <source>
        <dbReference type="ARBA" id="ARBA00022695"/>
    </source>
</evidence>
<evidence type="ECO:0000256" key="1">
    <source>
        <dbReference type="ARBA" id="ARBA00007705"/>
    </source>
</evidence>
<dbReference type="GO" id="GO:0006302">
    <property type="term" value="P:double-strand break repair"/>
    <property type="evidence" value="ECO:0007669"/>
    <property type="project" value="TreeGrafter"/>
</dbReference>